<feature type="domain" description="SMP" evidence="3">
    <location>
        <begin position="130"/>
        <end position="187"/>
    </location>
</feature>
<feature type="non-terminal residue" evidence="4">
    <location>
        <position position="1"/>
    </location>
</feature>
<gene>
    <name evidence="4" type="ORF">Prudu_023034</name>
</gene>
<sequence length="253" mass="26092">EQPRRRPDQSPGQEPLKYGDVFNVSGELASRPVAPRDAATAQAAENLVLGETQRGGPAAVMQSAATYNERARLVGHRDATKVAREEGVSVTEGINPDGNRVVTEHVGCGPICGTAFADGSPGGALDRDAITIGEALEATALSAGDEPIDKSDAAAIQAAEMKATGRTEIDPGGVAAMAQYAASVNPRDVNKKKLGDVLQDATQKLPADKVVTREDAKAVIGAEIRNSPTMSTTRGGVAESLAAAARLNQNTGK</sequence>
<evidence type="ECO:0000256" key="1">
    <source>
        <dbReference type="ARBA" id="ARBA00010733"/>
    </source>
</evidence>
<evidence type="ECO:0000259" key="3">
    <source>
        <dbReference type="Pfam" id="PF04927"/>
    </source>
</evidence>
<dbReference type="PANTHER" id="PTHR31174:SF31">
    <property type="entry name" value="LATE EMBRYOGENESIS ABUNDANT PROTEIN 3"/>
    <property type="match status" value="1"/>
</dbReference>
<feature type="domain" description="SMP" evidence="3">
    <location>
        <begin position="193"/>
        <end position="250"/>
    </location>
</feature>
<reference evidence="4" key="1">
    <citation type="journal article" date="2019" name="Science">
        <title>Mutation of a bHLH transcription factor allowed almond domestication.</title>
        <authorList>
            <person name="Sanchez-Perez R."/>
            <person name="Pavan S."/>
            <person name="Mazzeo R."/>
            <person name="Moldovan C."/>
            <person name="Aiese Cigliano R."/>
            <person name="Del Cueto J."/>
            <person name="Ricciardi F."/>
            <person name="Lotti C."/>
            <person name="Ricciardi L."/>
            <person name="Dicenta F."/>
            <person name="Lopez-Marques R.L."/>
            <person name="Lindberg Moller B."/>
        </authorList>
    </citation>
    <scope>NUCLEOTIDE SEQUENCE</scope>
</reference>
<dbReference type="EMBL" id="AP019304">
    <property type="protein sequence ID" value="BBH10286.1"/>
    <property type="molecule type" value="Genomic_DNA"/>
</dbReference>
<accession>A0A4Y1S2T4</accession>
<dbReference type="AlphaFoldDB" id="A0A4Y1S2T4"/>
<dbReference type="InterPro" id="IPR042971">
    <property type="entry name" value="LEA_SMP"/>
</dbReference>
<proteinExistence type="inferred from homology"/>
<dbReference type="PANTHER" id="PTHR31174">
    <property type="entry name" value="SEED MATURATION FAMILY PROTEIN"/>
    <property type="match status" value="1"/>
</dbReference>
<evidence type="ECO:0000256" key="2">
    <source>
        <dbReference type="ARBA" id="ARBA00022737"/>
    </source>
</evidence>
<keyword evidence="2" id="KW-0677">Repeat</keyword>
<comment type="similarity">
    <text evidence="1">Belongs to the LEA type SMP family.</text>
</comment>
<name>A0A4Y1S2T4_PRUDU</name>
<organism evidence="4">
    <name type="scientific">Prunus dulcis</name>
    <name type="common">Almond</name>
    <name type="synonym">Amygdalus dulcis</name>
    <dbReference type="NCBI Taxonomy" id="3755"/>
    <lineage>
        <taxon>Eukaryota</taxon>
        <taxon>Viridiplantae</taxon>
        <taxon>Streptophyta</taxon>
        <taxon>Embryophyta</taxon>
        <taxon>Tracheophyta</taxon>
        <taxon>Spermatophyta</taxon>
        <taxon>Magnoliopsida</taxon>
        <taxon>eudicotyledons</taxon>
        <taxon>Gunneridae</taxon>
        <taxon>Pentapetalae</taxon>
        <taxon>rosids</taxon>
        <taxon>fabids</taxon>
        <taxon>Rosales</taxon>
        <taxon>Rosaceae</taxon>
        <taxon>Amygdaloideae</taxon>
        <taxon>Amygdaleae</taxon>
        <taxon>Prunus</taxon>
    </lineage>
</organism>
<dbReference type="InterPro" id="IPR007011">
    <property type="entry name" value="LEA_SMP_dom"/>
</dbReference>
<evidence type="ECO:0000313" key="4">
    <source>
        <dbReference type="EMBL" id="BBH10286.1"/>
    </source>
</evidence>
<dbReference type="Pfam" id="PF04927">
    <property type="entry name" value="SMP"/>
    <property type="match status" value="3"/>
</dbReference>
<feature type="domain" description="SMP" evidence="3">
    <location>
        <begin position="17"/>
        <end position="71"/>
    </location>
</feature>
<protein>
    <submittedName>
        <fullName evidence="4">Seed maturation protein</fullName>
    </submittedName>
</protein>